<evidence type="ECO:0000313" key="3">
    <source>
        <dbReference type="Proteomes" id="UP000238071"/>
    </source>
</evidence>
<evidence type="ECO:0000256" key="1">
    <source>
        <dbReference type="SAM" id="Phobius"/>
    </source>
</evidence>
<protein>
    <submittedName>
        <fullName evidence="2">Uncharacterized protein</fullName>
    </submittedName>
</protein>
<keyword evidence="3" id="KW-1185">Reference proteome</keyword>
<name>A0A2S6GMY9_9GAMM</name>
<keyword evidence="1" id="KW-1133">Transmembrane helix</keyword>
<comment type="caution">
    <text evidence="2">The sequence shown here is derived from an EMBL/GenBank/DDBJ whole genome shotgun (WGS) entry which is preliminary data.</text>
</comment>
<keyword evidence="1" id="KW-0812">Transmembrane</keyword>
<dbReference type="Proteomes" id="UP000238071">
    <property type="component" value="Unassembled WGS sequence"/>
</dbReference>
<sequence>MPYPILQRVSIILVFKLLLTSVIKLKAQRSKKMIRRQPDEFIDNAMRKK</sequence>
<dbReference type="EMBL" id="PTIY01000016">
    <property type="protein sequence ID" value="PPK66609.1"/>
    <property type="molecule type" value="Genomic_DNA"/>
</dbReference>
<dbReference type="AlphaFoldDB" id="A0A2S6GMY9"/>
<accession>A0A2S6GMY9</accession>
<keyword evidence="1" id="KW-0472">Membrane</keyword>
<evidence type="ECO:0000313" key="2">
    <source>
        <dbReference type="EMBL" id="PPK66609.1"/>
    </source>
</evidence>
<organism evidence="2 3">
    <name type="scientific">Methylobacter tundripaludum</name>
    <dbReference type="NCBI Taxonomy" id="173365"/>
    <lineage>
        <taxon>Bacteria</taxon>
        <taxon>Pseudomonadati</taxon>
        <taxon>Pseudomonadota</taxon>
        <taxon>Gammaproteobacteria</taxon>
        <taxon>Methylococcales</taxon>
        <taxon>Methylococcaceae</taxon>
        <taxon>Methylobacter</taxon>
    </lineage>
</organism>
<reference evidence="2 3" key="1">
    <citation type="submission" date="2018-02" db="EMBL/GenBank/DDBJ databases">
        <title>Subsurface microbial communities from deep shales in Ohio and West Virginia, USA.</title>
        <authorList>
            <person name="Wrighton K."/>
        </authorList>
    </citation>
    <scope>NUCLEOTIDE SEQUENCE [LARGE SCALE GENOMIC DNA]</scope>
    <source>
        <strain evidence="2 3">OWC-G53F</strain>
    </source>
</reference>
<gene>
    <name evidence="2" type="ORF">B0F88_11658</name>
</gene>
<proteinExistence type="predicted"/>
<feature type="transmembrane region" description="Helical" evidence="1">
    <location>
        <begin position="6"/>
        <end position="25"/>
    </location>
</feature>